<evidence type="ECO:0000313" key="1">
    <source>
        <dbReference type="EMBL" id="NLS12713.1"/>
    </source>
</evidence>
<protein>
    <submittedName>
        <fullName evidence="1">N-acetyltransferase</fullName>
    </submittedName>
</protein>
<comment type="caution">
    <text evidence="1">The sequence shown here is derived from an EMBL/GenBank/DDBJ whole genome shotgun (WGS) entry which is preliminary data.</text>
</comment>
<accession>A0A7X8YG90</accession>
<dbReference type="Gene3D" id="3.40.630.30">
    <property type="match status" value="1"/>
</dbReference>
<name>A0A7X8YG90_9VIBR</name>
<keyword evidence="2" id="KW-1185">Reference proteome</keyword>
<dbReference type="GO" id="GO:0016740">
    <property type="term" value="F:transferase activity"/>
    <property type="evidence" value="ECO:0007669"/>
    <property type="project" value="UniProtKB-KW"/>
</dbReference>
<dbReference type="RefSeq" id="WP_168835814.1">
    <property type="nucleotide sequence ID" value="NZ_JABAIK010000006.1"/>
</dbReference>
<organism evidence="1 2">
    <name type="scientific">Vibrio agarilyticus</name>
    <dbReference type="NCBI Taxonomy" id="2726741"/>
    <lineage>
        <taxon>Bacteria</taxon>
        <taxon>Pseudomonadati</taxon>
        <taxon>Pseudomonadota</taxon>
        <taxon>Gammaproteobacteria</taxon>
        <taxon>Vibrionales</taxon>
        <taxon>Vibrionaceae</taxon>
        <taxon>Vibrio</taxon>
    </lineage>
</organism>
<dbReference type="Proteomes" id="UP000535589">
    <property type="component" value="Unassembled WGS sequence"/>
</dbReference>
<dbReference type="AlphaFoldDB" id="A0A7X8YG90"/>
<evidence type="ECO:0000313" key="2">
    <source>
        <dbReference type="Proteomes" id="UP000535589"/>
    </source>
</evidence>
<sequence length="193" mass="21041">MLIRTEAPADLRVIERLLRSVDNATQTTGSRADTVARLRENGLATLSLVACRDDGVLVGHALFSPILINGEESYWQGLAQLTVNLAMECDSLDLFDEQPEATHQHEKAEPQFCTQVAQDLAQQGIEMLAELGYPVCVAQGEDALLTSLGMVPASTANVNVTWQHGFEPVYLLPLQTSGFDAVHGELAFQQDTF</sequence>
<proteinExistence type="predicted"/>
<gene>
    <name evidence="1" type="ORF">HGP28_07310</name>
</gene>
<dbReference type="EMBL" id="JABAIK010000006">
    <property type="protein sequence ID" value="NLS12713.1"/>
    <property type="molecule type" value="Genomic_DNA"/>
</dbReference>
<keyword evidence="1" id="KW-0808">Transferase</keyword>
<reference evidence="1 2" key="1">
    <citation type="submission" date="2020-04" db="EMBL/GenBank/DDBJ databases">
        <title>Vibrio sp. SM6, a novel species isolated from seawater.</title>
        <authorList>
            <person name="Wang X."/>
        </authorList>
    </citation>
    <scope>NUCLEOTIDE SEQUENCE [LARGE SCALE GENOMIC DNA]</scope>
    <source>
        <strain evidence="1 2">SM6</strain>
    </source>
</reference>